<dbReference type="RefSeq" id="WP_210156532.1">
    <property type="nucleotide sequence ID" value="NZ_JAFCNB010000007.1"/>
</dbReference>
<feature type="transmembrane region" description="Helical" evidence="2">
    <location>
        <begin position="30"/>
        <end position="51"/>
    </location>
</feature>
<keyword evidence="4" id="KW-1185">Reference proteome</keyword>
<dbReference type="EMBL" id="JAFCNB010000007">
    <property type="protein sequence ID" value="MBP2705240.1"/>
    <property type="molecule type" value="Genomic_DNA"/>
</dbReference>
<feature type="compositionally biased region" description="Low complexity" evidence="1">
    <location>
        <begin position="82"/>
        <end position="96"/>
    </location>
</feature>
<keyword evidence="2" id="KW-0812">Transmembrane</keyword>
<keyword evidence="2" id="KW-0472">Membrane</keyword>
<proteinExistence type="predicted"/>
<accession>A0A940WPN7</accession>
<dbReference type="AlphaFoldDB" id="A0A940WPN7"/>
<gene>
    <name evidence="3" type="ORF">JOL79_15595</name>
</gene>
<evidence type="ECO:0000313" key="3">
    <source>
        <dbReference type="EMBL" id="MBP2705240.1"/>
    </source>
</evidence>
<dbReference type="Proteomes" id="UP000674234">
    <property type="component" value="Unassembled WGS sequence"/>
</dbReference>
<evidence type="ECO:0000256" key="1">
    <source>
        <dbReference type="SAM" id="MobiDB-lite"/>
    </source>
</evidence>
<organism evidence="3 4">
    <name type="scientific">Microbispora oryzae</name>
    <dbReference type="NCBI Taxonomy" id="2806554"/>
    <lineage>
        <taxon>Bacteria</taxon>
        <taxon>Bacillati</taxon>
        <taxon>Actinomycetota</taxon>
        <taxon>Actinomycetes</taxon>
        <taxon>Streptosporangiales</taxon>
        <taxon>Streptosporangiaceae</taxon>
        <taxon>Microbispora</taxon>
    </lineage>
</organism>
<keyword evidence="2" id="KW-1133">Transmembrane helix</keyword>
<protein>
    <submittedName>
        <fullName evidence="3">Uncharacterized protein</fullName>
    </submittedName>
</protein>
<reference evidence="3" key="1">
    <citation type="submission" date="2021-02" db="EMBL/GenBank/DDBJ databases">
        <title>Draft genome sequence of Microbispora sp. RL4-1S isolated from rice leaves in Thailand.</title>
        <authorList>
            <person name="Muangham S."/>
            <person name="Duangmal K."/>
        </authorList>
    </citation>
    <scope>NUCLEOTIDE SEQUENCE</scope>
    <source>
        <strain evidence="3">RL4-1S</strain>
    </source>
</reference>
<sequence length="214" mass="22334">MLAIMLGLSWLVLTPVCVWLLFGPHRSRPLRGLAVFVLTSLQATTMVLGFAEQAPRPAPSVLARSGAATTPETVAGAGGSAGPDAAPAAPLSPQDATDAASGCASRVPVPEAVRLSLRGRILTGVTVYWPAAVGECDVAAVALRHAGGRLRLWVHEGTPGHHRKGARTLPVRVTGDTASLDVRLTRPIRHHAHLVAVNGHTGRVIRQKPRPAGM</sequence>
<evidence type="ECO:0000256" key="2">
    <source>
        <dbReference type="SAM" id="Phobius"/>
    </source>
</evidence>
<feature type="transmembrane region" description="Helical" evidence="2">
    <location>
        <begin position="6"/>
        <end position="23"/>
    </location>
</feature>
<comment type="caution">
    <text evidence="3">The sequence shown here is derived from an EMBL/GenBank/DDBJ whole genome shotgun (WGS) entry which is preliminary data.</text>
</comment>
<name>A0A940WPN7_9ACTN</name>
<evidence type="ECO:0000313" key="4">
    <source>
        <dbReference type="Proteomes" id="UP000674234"/>
    </source>
</evidence>
<feature type="region of interest" description="Disordered" evidence="1">
    <location>
        <begin position="61"/>
        <end position="103"/>
    </location>
</feature>